<sequence length="121" mass="13353">MNQSEASASRGGRRGGKKATHNDDISESLVTSLNKLGEFYAGTVGNMQQLTSCFLLEKQTADRRSQVADMLEEIEGLSPMEVVRAAILITNDNNLCDCFFSMRTLERKTDFVRCVLNNNGA</sequence>
<accession>I3SEK7</accession>
<dbReference type="AlphaFoldDB" id="I3SEK7"/>
<evidence type="ECO:0000313" key="2">
    <source>
        <dbReference type="EMBL" id="AFK38699.1"/>
    </source>
</evidence>
<name>I3SEK7_LOTJA</name>
<protein>
    <submittedName>
        <fullName evidence="2">Uncharacterized protein</fullName>
    </submittedName>
</protein>
<dbReference type="EMBL" id="BT138904">
    <property type="protein sequence ID" value="AFK38699.1"/>
    <property type="molecule type" value="mRNA"/>
</dbReference>
<reference evidence="2" key="1">
    <citation type="submission" date="2012-05" db="EMBL/GenBank/DDBJ databases">
        <authorList>
            <person name="Krishnakumar V."/>
            <person name="Cheung F."/>
            <person name="Xiao Y."/>
            <person name="Chan A."/>
            <person name="Moskal W.A."/>
            <person name="Town C.D."/>
        </authorList>
    </citation>
    <scope>NUCLEOTIDE SEQUENCE</scope>
</reference>
<organism evidence="2">
    <name type="scientific">Lotus japonicus</name>
    <name type="common">Lotus corniculatus var. japonicus</name>
    <dbReference type="NCBI Taxonomy" id="34305"/>
    <lineage>
        <taxon>Eukaryota</taxon>
        <taxon>Viridiplantae</taxon>
        <taxon>Streptophyta</taxon>
        <taxon>Embryophyta</taxon>
        <taxon>Tracheophyta</taxon>
        <taxon>Spermatophyta</taxon>
        <taxon>Magnoliopsida</taxon>
        <taxon>eudicotyledons</taxon>
        <taxon>Gunneridae</taxon>
        <taxon>Pentapetalae</taxon>
        <taxon>rosids</taxon>
        <taxon>fabids</taxon>
        <taxon>Fabales</taxon>
        <taxon>Fabaceae</taxon>
        <taxon>Papilionoideae</taxon>
        <taxon>50 kb inversion clade</taxon>
        <taxon>NPAAA clade</taxon>
        <taxon>Hologalegina</taxon>
        <taxon>robinioid clade</taxon>
        <taxon>Loteae</taxon>
        <taxon>Lotus</taxon>
    </lineage>
</organism>
<evidence type="ECO:0000256" key="1">
    <source>
        <dbReference type="SAM" id="MobiDB-lite"/>
    </source>
</evidence>
<feature type="region of interest" description="Disordered" evidence="1">
    <location>
        <begin position="1"/>
        <end position="24"/>
    </location>
</feature>
<feature type="compositionally biased region" description="Low complexity" evidence="1">
    <location>
        <begin position="1"/>
        <end position="10"/>
    </location>
</feature>
<proteinExistence type="evidence at transcript level"/>